<dbReference type="PROSITE" id="PS00028">
    <property type="entry name" value="ZINC_FINGER_C2H2_1"/>
    <property type="match status" value="6"/>
</dbReference>
<feature type="domain" description="C2H2-type" evidence="10">
    <location>
        <begin position="347"/>
        <end position="375"/>
    </location>
</feature>
<dbReference type="Pfam" id="PF07776">
    <property type="entry name" value="zf-AD"/>
    <property type="match status" value="1"/>
</dbReference>
<feature type="domain" description="C2H2-type" evidence="10">
    <location>
        <begin position="204"/>
        <end position="231"/>
    </location>
</feature>
<keyword evidence="7" id="KW-0539">Nucleus</keyword>
<keyword evidence="5" id="KW-0805">Transcription regulation</keyword>
<dbReference type="PANTHER" id="PTHR24399:SF23">
    <property type="entry name" value="C2H2-TYPE DOMAIN-CONTAINING PROTEIN"/>
    <property type="match status" value="1"/>
</dbReference>
<feature type="domain" description="C2H2-type" evidence="10">
    <location>
        <begin position="291"/>
        <end position="318"/>
    </location>
</feature>
<keyword evidence="3" id="KW-0677">Repeat</keyword>
<feature type="domain" description="C2H2-type" evidence="10">
    <location>
        <begin position="319"/>
        <end position="346"/>
    </location>
</feature>
<evidence type="ECO:0000313" key="12">
    <source>
        <dbReference type="EMBL" id="CAH0592581.1"/>
    </source>
</evidence>
<name>A0A9P0FS04_CHRIL</name>
<dbReference type="EMBL" id="LR824005">
    <property type="protein sequence ID" value="CAH0592581.1"/>
    <property type="molecule type" value="Genomic_DNA"/>
</dbReference>
<evidence type="ECO:0000256" key="7">
    <source>
        <dbReference type="ARBA" id="ARBA00023242"/>
    </source>
</evidence>
<evidence type="ECO:0000313" key="13">
    <source>
        <dbReference type="Proteomes" id="UP001154114"/>
    </source>
</evidence>
<keyword evidence="4 9" id="KW-0862">Zinc</keyword>
<organism evidence="12 13">
    <name type="scientific">Chrysodeixis includens</name>
    <name type="common">Soybean looper</name>
    <name type="synonym">Pseudoplusia includens</name>
    <dbReference type="NCBI Taxonomy" id="689277"/>
    <lineage>
        <taxon>Eukaryota</taxon>
        <taxon>Metazoa</taxon>
        <taxon>Ecdysozoa</taxon>
        <taxon>Arthropoda</taxon>
        <taxon>Hexapoda</taxon>
        <taxon>Insecta</taxon>
        <taxon>Pterygota</taxon>
        <taxon>Neoptera</taxon>
        <taxon>Endopterygota</taxon>
        <taxon>Lepidoptera</taxon>
        <taxon>Glossata</taxon>
        <taxon>Ditrysia</taxon>
        <taxon>Noctuoidea</taxon>
        <taxon>Noctuidae</taxon>
        <taxon>Plusiinae</taxon>
        <taxon>Chrysodeixis</taxon>
    </lineage>
</organism>
<dbReference type="OrthoDB" id="654211at2759"/>
<dbReference type="Proteomes" id="UP001154114">
    <property type="component" value="Chromosome 2"/>
</dbReference>
<dbReference type="SUPFAM" id="SSF57716">
    <property type="entry name" value="Glucocorticoid receptor-like (DNA-binding domain)"/>
    <property type="match status" value="1"/>
</dbReference>
<comment type="subcellular location">
    <subcellularLocation>
        <location evidence="1">Nucleus</location>
    </subcellularLocation>
</comment>
<evidence type="ECO:0000256" key="1">
    <source>
        <dbReference type="ARBA" id="ARBA00004123"/>
    </source>
</evidence>
<feature type="domain" description="C2H2-type" evidence="10">
    <location>
        <begin position="236"/>
        <end position="258"/>
    </location>
</feature>
<feature type="binding site" evidence="9">
    <location>
        <position position="13"/>
    </location>
    <ligand>
        <name>Zn(2+)</name>
        <dbReference type="ChEBI" id="CHEBI:29105"/>
    </ligand>
</feature>
<evidence type="ECO:0000256" key="8">
    <source>
        <dbReference type="PROSITE-ProRule" id="PRU00042"/>
    </source>
</evidence>
<accession>A0A9P0FS04</accession>
<feature type="domain" description="ZAD" evidence="11">
    <location>
        <begin position="11"/>
        <end position="86"/>
    </location>
</feature>
<evidence type="ECO:0000256" key="2">
    <source>
        <dbReference type="ARBA" id="ARBA00022723"/>
    </source>
</evidence>
<evidence type="ECO:0000256" key="3">
    <source>
        <dbReference type="ARBA" id="ARBA00022737"/>
    </source>
</evidence>
<dbReference type="Gene3D" id="3.30.160.60">
    <property type="entry name" value="Classic Zinc Finger"/>
    <property type="match status" value="5"/>
</dbReference>
<dbReference type="GO" id="GO:0005654">
    <property type="term" value="C:nucleoplasm"/>
    <property type="evidence" value="ECO:0007669"/>
    <property type="project" value="TreeGrafter"/>
</dbReference>
<protein>
    <submittedName>
        <fullName evidence="12">Uncharacterized protein</fullName>
    </submittedName>
</protein>
<dbReference type="GO" id="GO:0001227">
    <property type="term" value="F:DNA-binding transcription repressor activity, RNA polymerase II-specific"/>
    <property type="evidence" value="ECO:0007669"/>
    <property type="project" value="TreeGrafter"/>
</dbReference>
<dbReference type="GO" id="GO:0008270">
    <property type="term" value="F:zinc ion binding"/>
    <property type="evidence" value="ECO:0007669"/>
    <property type="project" value="UniProtKB-UniRule"/>
</dbReference>
<keyword evidence="2 9" id="KW-0479">Metal-binding</keyword>
<dbReference type="InterPro" id="IPR013087">
    <property type="entry name" value="Znf_C2H2_type"/>
</dbReference>
<dbReference type="AlphaFoldDB" id="A0A9P0FS04"/>
<evidence type="ECO:0000259" key="11">
    <source>
        <dbReference type="PROSITE" id="PS51915"/>
    </source>
</evidence>
<sequence>MSQTLDATFERCCRLCAKEQDVTIMIFSDEAEAMLLQNKLNNYLLIEVEEHDKLPKHICIQCCTKLQTVCDFIDTARKAQEELLKRSIMLGQVVPKDCVISLVTEEVKPDIEENSDSEDKYVEIEVNVDPMMVLQNCEDSFSPSCYDNDRNMGDVTYLHGLDTENVTIKLIKKDDAQCSISDDDKRQSDDGDNEDQKGVGVKPFPCLLCSRSFHTELALKNHNWVHTCETKTDKQYKCNTCSETFEYKYNFISHLKGHRANGLCQICGRMFRSEKTYVAHMSVHLPSTTSFTCKICGRSYNTWGGLKTHSVTHSTERPYQCQFCKKTFKRNQDLKCHMYQHTGEKPFHCSFCPDKFMTRRGLLIHHDNKHPGKDRPLALISKNLLLK</sequence>
<dbReference type="SUPFAM" id="SSF57667">
    <property type="entry name" value="beta-beta-alpha zinc fingers"/>
    <property type="match status" value="3"/>
</dbReference>
<dbReference type="GO" id="GO:0000978">
    <property type="term" value="F:RNA polymerase II cis-regulatory region sequence-specific DNA binding"/>
    <property type="evidence" value="ECO:0007669"/>
    <property type="project" value="TreeGrafter"/>
</dbReference>
<dbReference type="PANTHER" id="PTHR24399">
    <property type="entry name" value="ZINC FINGER AND BTB DOMAIN-CONTAINING"/>
    <property type="match status" value="1"/>
</dbReference>
<dbReference type="PROSITE" id="PS50157">
    <property type="entry name" value="ZINC_FINGER_C2H2_2"/>
    <property type="match status" value="6"/>
</dbReference>
<feature type="binding site" evidence="9">
    <location>
        <position position="59"/>
    </location>
    <ligand>
        <name>Zn(2+)</name>
        <dbReference type="ChEBI" id="CHEBI:29105"/>
    </ligand>
</feature>
<gene>
    <name evidence="12" type="ORF">CINC_LOCUS5754</name>
</gene>
<feature type="domain" description="C2H2-type" evidence="10">
    <location>
        <begin position="262"/>
        <end position="289"/>
    </location>
</feature>
<keyword evidence="6" id="KW-0804">Transcription</keyword>
<keyword evidence="8" id="KW-0863">Zinc-finger</keyword>
<dbReference type="InterPro" id="IPR036236">
    <property type="entry name" value="Znf_C2H2_sf"/>
</dbReference>
<feature type="binding site" evidence="9">
    <location>
        <position position="16"/>
    </location>
    <ligand>
        <name>Zn(2+)</name>
        <dbReference type="ChEBI" id="CHEBI:29105"/>
    </ligand>
</feature>
<feature type="binding site" evidence="9">
    <location>
        <position position="62"/>
    </location>
    <ligand>
        <name>Zn(2+)</name>
        <dbReference type="ChEBI" id="CHEBI:29105"/>
    </ligand>
</feature>
<dbReference type="Pfam" id="PF00096">
    <property type="entry name" value="zf-C2H2"/>
    <property type="match status" value="3"/>
</dbReference>
<dbReference type="SMART" id="SM00868">
    <property type="entry name" value="zf-AD"/>
    <property type="match status" value="1"/>
</dbReference>
<dbReference type="Gene3D" id="3.40.1800.20">
    <property type="match status" value="1"/>
</dbReference>
<evidence type="ECO:0000256" key="6">
    <source>
        <dbReference type="ARBA" id="ARBA00023163"/>
    </source>
</evidence>
<dbReference type="SMART" id="SM00355">
    <property type="entry name" value="ZnF_C2H2"/>
    <property type="match status" value="6"/>
</dbReference>
<proteinExistence type="predicted"/>
<evidence type="ECO:0000256" key="4">
    <source>
        <dbReference type="ARBA" id="ARBA00022833"/>
    </source>
</evidence>
<evidence type="ECO:0000256" key="5">
    <source>
        <dbReference type="ARBA" id="ARBA00023015"/>
    </source>
</evidence>
<keyword evidence="13" id="KW-1185">Reference proteome</keyword>
<dbReference type="PROSITE" id="PS51915">
    <property type="entry name" value="ZAD"/>
    <property type="match status" value="1"/>
</dbReference>
<evidence type="ECO:0000256" key="9">
    <source>
        <dbReference type="PROSITE-ProRule" id="PRU01263"/>
    </source>
</evidence>
<reference evidence="12" key="1">
    <citation type="submission" date="2021-12" db="EMBL/GenBank/DDBJ databases">
        <authorList>
            <person name="King R."/>
        </authorList>
    </citation>
    <scope>NUCLEOTIDE SEQUENCE</scope>
</reference>
<dbReference type="FunFam" id="3.30.160.60:FF:001217">
    <property type="entry name" value="zinc finger protein 319"/>
    <property type="match status" value="1"/>
</dbReference>
<dbReference type="Pfam" id="PF13912">
    <property type="entry name" value="zf-C2H2_6"/>
    <property type="match status" value="1"/>
</dbReference>
<evidence type="ECO:0000259" key="10">
    <source>
        <dbReference type="PROSITE" id="PS50157"/>
    </source>
</evidence>
<dbReference type="InterPro" id="IPR012934">
    <property type="entry name" value="Znf_AD"/>
</dbReference>